<protein>
    <submittedName>
        <fullName evidence="1">Uncharacterized protein</fullName>
    </submittedName>
</protein>
<keyword evidence="2" id="KW-1185">Reference proteome</keyword>
<accession>A0AAE0JVC9</accession>
<name>A0AAE0JVC9_9PEZI</name>
<dbReference type="Gene3D" id="3.30.360.10">
    <property type="entry name" value="Dihydrodipicolinate Reductase, domain 2"/>
    <property type="match status" value="1"/>
</dbReference>
<reference evidence="1" key="1">
    <citation type="journal article" date="2023" name="Mol. Phylogenet. Evol.">
        <title>Genome-scale phylogeny and comparative genomics of the fungal order Sordariales.</title>
        <authorList>
            <person name="Hensen N."/>
            <person name="Bonometti L."/>
            <person name="Westerberg I."/>
            <person name="Brannstrom I.O."/>
            <person name="Guillou S."/>
            <person name="Cros-Aarteil S."/>
            <person name="Calhoun S."/>
            <person name="Haridas S."/>
            <person name="Kuo A."/>
            <person name="Mondo S."/>
            <person name="Pangilinan J."/>
            <person name="Riley R."/>
            <person name="LaButti K."/>
            <person name="Andreopoulos B."/>
            <person name="Lipzen A."/>
            <person name="Chen C."/>
            <person name="Yan M."/>
            <person name="Daum C."/>
            <person name="Ng V."/>
            <person name="Clum A."/>
            <person name="Steindorff A."/>
            <person name="Ohm R.A."/>
            <person name="Martin F."/>
            <person name="Silar P."/>
            <person name="Natvig D.O."/>
            <person name="Lalanne C."/>
            <person name="Gautier V."/>
            <person name="Ament-Velasquez S.L."/>
            <person name="Kruys A."/>
            <person name="Hutchinson M.I."/>
            <person name="Powell A.J."/>
            <person name="Barry K."/>
            <person name="Miller A.N."/>
            <person name="Grigoriev I.V."/>
            <person name="Debuchy R."/>
            <person name="Gladieux P."/>
            <person name="Hiltunen Thoren M."/>
            <person name="Johannesson H."/>
        </authorList>
    </citation>
    <scope>NUCLEOTIDE SEQUENCE</scope>
    <source>
        <strain evidence="1">CBS 958.72</strain>
    </source>
</reference>
<sequence length="112" mass="12770">MRQVGADEDRGCQGTECGSGETEALRELKDIWDTLTTTAEFDADSQTLDEVSKLYVGKYPSLLSWYQGHYENMVTAMCCTDEVFVKLQESRDRLRVIELARRSYEGRTAAWS</sequence>
<dbReference type="Gene3D" id="3.40.50.720">
    <property type="entry name" value="NAD(P)-binding Rossmann-like Domain"/>
    <property type="match status" value="1"/>
</dbReference>
<dbReference type="Proteomes" id="UP001287356">
    <property type="component" value="Unassembled WGS sequence"/>
</dbReference>
<dbReference type="AlphaFoldDB" id="A0AAE0JVC9"/>
<organism evidence="1 2">
    <name type="scientific">Lasiosphaeria ovina</name>
    <dbReference type="NCBI Taxonomy" id="92902"/>
    <lineage>
        <taxon>Eukaryota</taxon>
        <taxon>Fungi</taxon>
        <taxon>Dikarya</taxon>
        <taxon>Ascomycota</taxon>
        <taxon>Pezizomycotina</taxon>
        <taxon>Sordariomycetes</taxon>
        <taxon>Sordariomycetidae</taxon>
        <taxon>Sordariales</taxon>
        <taxon>Lasiosphaeriaceae</taxon>
        <taxon>Lasiosphaeria</taxon>
    </lineage>
</organism>
<reference evidence="1" key="2">
    <citation type="submission" date="2023-06" db="EMBL/GenBank/DDBJ databases">
        <authorList>
            <consortium name="Lawrence Berkeley National Laboratory"/>
            <person name="Haridas S."/>
            <person name="Hensen N."/>
            <person name="Bonometti L."/>
            <person name="Westerberg I."/>
            <person name="Brannstrom I.O."/>
            <person name="Guillou S."/>
            <person name="Cros-Aarteil S."/>
            <person name="Calhoun S."/>
            <person name="Kuo A."/>
            <person name="Mondo S."/>
            <person name="Pangilinan J."/>
            <person name="Riley R."/>
            <person name="Labutti K."/>
            <person name="Andreopoulos B."/>
            <person name="Lipzen A."/>
            <person name="Chen C."/>
            <person name="Yanf M."/>
            <person name="Daum C."/>
            <person name="Ng V."/>
            <person name="Clum A."/>
            <person name="Steindorff A."/>
            <person name="Ohm R."/>
            <person name="Martin F."/>
            <person name="Silar P."/>
            <person name="Natvig D."/>
            <person name="Lalanne C."/>
            <person name="Gautier V."/>
            <person name="Ament-Velasquez S.L."/>
            <person name="Kruys A."/>
            <person name="Hutchinson M.I."/>
            <person name="Powell A.J."/>
            <person name="Barry K."/>
            <person name="Miller A.N."/>
            <person name="Grigoriev I.V."/>
            <person name="Debuchy R."/>
            <person name="Gladieux P."/>
            <person name="Thoren M.H."/>
            <person name="Johannesson H."/>
        </authorList>
    </citation>
    <scope>NUCLEOTIDE SEQUENCE</scope>
    <source>
        <strain evidence="1">CBS 958.72</strain>
    </source>
</reference>
<comment type="caution">
    <text evidence="1">The sequence shown here is derived from an EMBL/GenBank/DDBJ whole genome shotgun (WGS) entry which is preliminary data.</text>
</comment>
<evidence type="ECO:0000313" key="2">
    <source>
        <dbReference type="Proteomes" id="UP001287356"/>
    </source>
</evidence>
<dbReference type="EMBL" id="JAULSN010000009">
    <property type="protein sequence ID" value="KAK3365019.1"/>
    <property type="molecule type" value="Genomic_DNA"/>
</dbReference>
<evidence type="ECO:0000313" key="1">
    <source>
        <dbReference type="EMBL" id="KAK3365019.1"/>
    </source>
</evidence>
<proteinExistence type="predicted"/>
<gene>
    <name evidence="1" type="ORF">B0T24DRAFT_683682</name>
</gene>